<feature type="transmembrane region" description="Helical" evidence="7">
    <location>
        <begin position="68"/>
        <end position="87"/>
    </location>
</feature>
<evidence type="ECO:0000256" key="4">
    <source>
        <dbReference type="ARBA" id="ARBA00022989"/>
    </source>
</evidence>
<dbReference type="AlphaFoldDB" id="A0A3M9M2Q4"/>
<evidence type="ECO:0000256" key="3">
    <source>
        <dbReference type="ARBA" id="ARBA00022692"/>
    </source>
</evidence>
<feature type="domain" description="Membrane transport protein MMPL" evidence="8">
    <location>
        <begin position="119"/>
        <end position="395"/>
    </location>
</feature>
<organism evidence="9 10">
    <name type="scientific">Flexivirga caeni</name>
    <dbReference type="NCBI Taxonomy" id="2294115"/>
    <lineage>
        <taxon>Bacteria</taxon>
        <taxon>Bacillati</taxon>
        <taxon>Actinomycetota</taxon>
        <taxon>Actinomycetes</taxon>
        <taxon>Micrococcales</taxon>
        <taxon>Dermacoccaceae</taxon>
        <taxon>Flexivirga</taxon>
    </lineage>
</organism>
<dbReference type="Gene3D" id="1.20.1640.10">
    <property type="entry name" value="Multidrug efflux transporter AcrB transmembrane domain"/>
    <property type="match status" value="2"/>
</dbReference>
<dbReference type="PANTHER" id="PTHR33406:SF13">
    <property type="entry name" value="MEMBRANE PROTEIN YDFJ"/>
    <property type="match status" value="1"/>
</dbReference>
<evidence type="ECO:0000256" key="2">
    <source>
        <dbReference type="ARBA" id="ARBA00022475"/>
    </source>
</evidence>
<sequence>MHHIGGGASPTRSVVLPSLTSASRATSVESGRATARAHVHRGGNSTVKRAGATLRIARWSVRHPWRAIGTWLLLVVAAVACGTAVSMHTTTDADYRVGQSGAAARQIEAAGLDAPDTEYIVLSAQAGGTVDADVRAAAGRIAADAQRDSQVARVAAPVTSPDKHLVIVPITMKTVAAGKHPDITGITKIVGDAQPRAPGVHIVQTGETSLNKAVNKRVGNDLGSAESTSMPITIVLMLIVFAALAAAGIPVLLAIASVFGAMGLMGPISLLLPMEPTVTSVILLIGMAVGVDYSLFYLKRERQERQRGASTANAVEIAAATSGHSIVVSGFAVIVSMGGLYAVGDVTFSSIATGSIIVVAFAVCGSLTVLPALLTKLGSKVDRPRIPLLWRLSSRMRPGAFSSRLLGPVLRRPVTALLAGGVLLLALAVPALSMKQQTSSLDSLPQDIPAVRAMQQVGVAFPGDGPTTTVVLHDRSAAQVDKDARAVQDKAVATGDWKQVPKAMHASADGRTAVLTLGSKAPEGSFAAGAAVRELRDTVVPAAVSDTGTTWAVGGDVASSYDQMHHQSTGLPKVLILVLGLTLLMMAVTFRSVVIALLTTALNLLSVGAAFGVLTLVFQHNWAESMLHFHSTGGIISWIPIFLFVVLMGLSMDYHVFVLSRVKERYDAGMPPKLAVRQGVSETAGVVTSAAVVMISVFALFASLSMVEMKEIGVGLSVAIALDATVVRLVLLPAALSVLGRWAWWPSRRQGTRHAARPVEPSDYAPLEPVRAR</sequence>
<feature type="transmembrane region" description="Helical" evidence="7">
    <location>
        <begin position="277"/>
        <end position="296"/>
    </location>
</feature>
<evidence type="ECO:0000256" key="7">
    <source>
        <dbReference type="SAM" id="Phobius"/>
    </source>
</evidence>
<comment type="subcellular location">
    <subcellularLocation>
        <location evidence="1">Cell membrane</location>
        <topology evidence="1">Multi-pass membrane protein</topology>
    </subcellularLocation>
</comment>
<feature type="region of interest" description="Disordered" evidence="6">
    <location>
        <begin position="25"/>
        <end position="44"/>
    </location>
</feature>
<keyword evidence="4 7" id="KW-1133">Transmembrane helix</keyword>
<dbReference type="Proteomes" id="UP000271678">
    <property type="component" value="Unassembled WGS sequence"/>
</dbReference>
<dbReference type="OrthoDB" id="7051771at2"/>
<feature type="transmembrane region" description="Helical" evidence="7">
    <location>
        <begin position="234"/>
        <end position="265"/>
    </location>
</feature>
<dbReference type="GO" id="GO:0005886">
    <property type="term" value="C:plasma membrane"/>
    <property type="evidence" value="ECO:0007669"/>
    <property type="project" value="UniProtKB-SubCell"/>
</dbReference>
<keyword evidence="3 7" id="KW-0812">Transmembrane</keyword>
<protein>
    <submittedName>
        <fullName evidence="9">MMPL family transporter</fullName>
    </submittedName>
</protein>
<evidence type="ECO:0000259" key="8">
    <source>
        <dbReference type="Pfam" id="PF03176"/>
    </source>
</evidence>
<proteinExistence type="predicted"/>
<accession>A0A3M9M2Q4</accession>
<comment type="caution">
    <text evidence="9">The sequence shown here is derived from an EMBL/GenBank/DDBJ whole genome shotgun (WGS) entry which is preliminary data.</text>
</comment>
<feature type="transmembrane region" description="Helical" evidence="7">
    <location>
        <begin position="595"/>
        <end position="618"/>
    </location>
</feature>
<dbReference type="InterPro" id="IPR004869">
    <property type="entry name" value="MMPL_dom"/>
</dbReference>
<feature type="transmembrane region" description="Helical" evidence="7">
    <location>
        <begin position="570"/>
        <end position="588"/>
    </location>
</feature>
<keyword evidence="10" id="KW-1185">Reference proteome</keyword>
<feature type="transmembrane region" description="Helical" evidence="7">
    <location>
        <begin position="414"/>
        <end position="433"/>
    </location>
</feature>
<reference evidence="9 10" key="1">
    <citation type="submission" date="2018-11" db="EMBL/GenBank/DDBJ databases">
        <title>Draft genome of Simplicispira Flexivirga sp. BO-16.</title>
        <authorList>
            <person name="Im W.T."/>
        </authorList>
    </citation>
    <scope>NUCLEOTIDE SEQUENCE [LARGE SCALE GENOMIC DNA]</scope>
    <source>
        <strain evidence="9 10">BO-16</strain>
    </source>
</reference>
<feature type="transmembrane region" description="Helical" evidence="7">
    <location>
        <begin position="680"/>
        <end position="702"/>
    </location>
</feature>
<dbReference type="Pfam" id="PF03176">
    <property type="entry name" value="MMPL"/>
    <property type="match status" value="2"/>
</dbReference>
<dbReference type="EMBL" id="RJJQ01000020">
    <property type="protein sequence ID" value="RNI19497.1"/>
    <property type="molecule type" value="Genomic_DNA"/>
</dbReference>
<evidence type="ECO:0000256" key="6">
    <source>
        <dbReference type="SAM" id="MobiDB-lite"/>
    </source>
</evidence>
<dbReference type="PANTHER" id="PTHR33406">
    <property type="entry name" value="MEMBRANE PROTEIN MJ1562-RELATED"/>
    <property type="match status" value="1"/>
</dbReference>
<feature type="transmembrane region" description="Helical" evidence="7">
    <location>
        <begin position="714"/>
        <end position="739"/>
    </location>
</feature>
<feature type="transmembrane region" description="Helical" evidence="7">
    <location>
        <begin position="348"/>
        <end position="374"/>
    </location>
</feature>
<keyword evidence="2" id="KW-1003">Cell membrane</keyword>
<evidence type="ECO:0000256" key="5">
    <source>
        <dbReference type="ARBA" id="ARBA00023136"/>
    </source>
</evidence>
<gene>
    <name evidence="9" type="ORF">EFY87_16835</name>
</gene>
<feature type="transmembrane region" description="Helical" evidence="7">
    <location>
        <begin position="317"/>
        <end position="342"/>
    </location>
</feature>
<evidence type="ECO:0000313" key="10">
    <source>
        <dbReference type="Proteomes" id="UP000271678"/>
    </source>
</evidence>
<dbReference type="InterPro" id="IPR050545">
    <property type="entry name" value="Mycobact_MmpL"/>
</dbReference>
<name>A0A3M9M2Q4_9MICO</name>
<evidence type="ECO:0000256" key="1">
    <source>
        <dbReference type="ARBA" id="ARBA00004651"/>
    </source>
</evidence>
<keyword evidence="5 7" id="KW-0472">Membrane</keyword>
<evidence type="ECO:0000313" key="9">
    <source>
        <dbReference type="EMBL" id="RNI19497.1"/>
    </source>
</evidence>
<dbReference type="SUPFAM" id="SSF82866">
    <property type="entry name" value="Multidrug efflux transporter AcrB transmembrane domain"/>
    <property type="match status" value="2"/>
</dbReference>
<feature type="domain" description="Membrane transport protein MMPL" evidence="8">
    <location>
        <begin position="444"/>
        <end position="754"/>
    </location>
</feature>
<feature type="transmembrane region" description="Helical" evidence="7">
    <location>
        <begin position="638"/>
        <end position="659"/>
    </location>
</feature>